<dbReference type="Proteomes" id="UP000053599">
    <property type="component" value="Unassembled WGS sequence"/>
</dbReference>
<protein>
    <submittedName>
        <fullName evidence="2">Uncharacterized protein</fullName>
    </submittedName>
</protein>
<dbReference type="PANTHER" id="PTHR39606:SF1">
    <property type="entry name" value="CELL SURFACE PROTEIN"/>
    <property type="match status" value="1"/>
</dbReference>
<evidence type="ECO:0000313" key="3">
    <source>
        <dbReference type="Proteomes" id="UP000053599"/>
    </source>
</evidence>
<dbReference type="STRING" id="1016849.A0A0D1YW87"/>
<organism evidence="2 3">
    <name type="scientific">Exophiala sideris</name>
    <dbReference type="NCBI Taxonomy" id="1016849"/>
    <lineage>
        <taxon>Eukaryota</taxon>
        <taxon>Fungi</taxon>
        <taxon>Dikarya</taxon>
        <taxon>Ascomycota</taxon>
        <taxon>Pezizomycotina</taxon>
        <taxon>Eurotiomycetes</taxon>
        <taxon>Chaetothyriomycetidae</taxon>
        <taxon>Chaetothyriales</taxon>
        <taxon>Herpotrichiellaceae</taxon>
        <taxon>Exophiala</taxon>
    </lineage>
</organism>
<gene>
    <name evidence="2" type="ORF">PV11_01480</name>
</gene>
<dbReference type="AlphaFoldDB" id="A0A0D1YW87"/>
<dbReference type="OrthoDB" id="2590867at2759"/>
<dbReference type="EMBL" id="KN846951">
    <property type="protein sequence ID" value="KIV85824.1"/>
    <property type="molecule type" value="Genomic_DNA"/>
</dbReference>
<name>A0A0D1YW87_9EURO</name>
<feature type="region of interest" description="Disordered" evidence="1">
    <location>
        <begin position="1"/>
        <end position="124"/>
    </location>
</feature>
<sequence>MSGLVNKAKDTVNNLTAKNDTEHGSTNHGPHNSNAANKLDPRASPPCWHAYPSYKRDNPGSIIGGYKQGSNPAVYENSDDGTAGSGAAQSTAGPHDKDLLNKMDPRVDSDKDNSVKLGGDKTHA</sequence>
<dbReference type="PANTHER" id="PTHR39606">
    <property type="entry name" value="SURFACE PROTEIN, PUTATIVE-RELATED"/>
    <property type="match status" value="1"/>
</dbReference>
<reference evidence="2 3" key="1">
    <citation type="submission" date="2015-01" db="EMBL/GenBank/DDBJ databases">
        <title>The Genome Sequence of Exophiala sideris CBS121828.</title>
        <authorList>
            <consortium name="The Broad Institute Genomics Platform"/>
            <person name="Cuomo C."/>
            <person name="de Hoog S."/>
            <person name="Gorbushina A."/>
            <person name="Stielow B."/>
            <person name="Teixiera M."/>
            <person name="Abouelleil A."/>
            <person name="Chapman S.B."/>
            <person name="Priest M."/>
            <person name="Young S.K."/>
            <person name="Wortman J."/>
            <person name="Nusbaum C."/>
            <person name="Birren B."/>
        </authorList>
    </citation>
    <scope>NUCLEOTIDE SEQUENCE [LARGE SCALE GENOMIC DNA]</scope>
    <source>
        <strain evidence="2 3">CBS 121828</strain>
    </source>
</reference>
<feature type="compositionally biased region" description="Basic and acidic residues" evidence="1">
    <location>
        <begin position="94"/>
        <end position="124"/>
    </location>
</feature>
<feature type="compositionally biased region" description="Polar residues" evidence="1">
    <location>
        <begin position="26"/>
        <end position="36"/>
    </location>
</feature>
<evidence type="ECO:0000313" key="2">
    <source>
        <dbReference type="EMBL" id="KIV85824.1"/>
    </source>
</evidence>
<proteinExistence type="predicted"/>
<dbReference type="HOGENOM" id="CLU_2073178_0_0_1"/>
<accession>A0A0D1YW87</accession>
<feature type="compositionally biased region" description="Low complexity" evidence="1">
    <location>
        <begin position="81"/>
        <end position="93"/>
    </location>
</feature>
<evidence type="ECO:0000256" key="1">
    <source>
        <dbReference type="SAM" id="MobiDB-lite"/>
    </source>
</evidence>